<gene>
    <name evidence="3" type="primary">spoIIIAB</name>
    <name evidence="3" type="ORF">ACFO4N_04340</name>
</gene>
<dbReference type="RefSeq" id="WP_376844969.1">
    <property type="nucleotide sequence ID" value="NZ_JBHSFW010000001.1"/>
</dbReference>
<name>A0ABV9GM14_9BACL</name>
<keyword evidence="2" id="KW-0812">Transmembrane</keyword>
<dbReference type="InterPro" id="IPR014198">
    <property type="entry name" value="Spore_III_AB"/>
</dbReference>
<proteinExistence type="predicted"/>
<evidence type="ECO:0000313" key="4">
    <source>
        <dbReference type="Proteomes" id="UP001596022"/>
    </source>
</evidence>
<keyword evidence="1" id="KW-0175">Coiled coil</keyword>
<comment type="caution">
    <text evidence="3">The sequence shown here is derived from an EMBL/GenBank/DDBJ whole genome shotgun (WGS) entry which is preliminary data.</text>
</comment>
<evidence type="ECO:0000256" key="2">
    <source>
        <dbReference type="SAM" id="Phobius"/>
    </source>
</evidence>
<sequence>MKMIGALLILLASTAIGRLYAMRYRDRPRELRQLRTALVSLETEIAYGLAPIGDAARRLAEQLPDPGKAFFTLFSDRLSQSDAPLSEVWRKTLDDIWPTTALKKTEKGIMAQFGATLGLSDRENQQKQIQLALAHLEREEIEAREAQKQYEKLFNSLGFLAGLLLAILLF</sequence>
<reference evidence="4" key="1">
    <citation type="journal article" date="2019" name="Int. J. Syst. Evol. Microbiol.">
        <title>The Global Catalogue of Microorganisms (GCM) 10K type strain sequencing project: providing services to taxonomists for standard genome sequencing and annotation.</title>
        <authorList>
            <consortium name="The Broad Institute Genomics Platform"/>
            <consortium name="The Broad Institute Genome Sequencing Center for Infectious Disease"/>
            <person name="Wu L."/>
            <person name="Ma J."/>
        </authorList>
    </citation>
    <scope>NUCLEOTIDE SEQUENCE [LARGE SCALE GENOMIC DNA]</scope>
    <source>
        <strain evidence="4">CGMCC 1.16306</strain>
    </source>
</reference>
<dbReference type="Proteomes" id="UP001596022">
    <property type="component" value="Unassembled WGS sequence"/>
</dbReference>
<keyword evidence="2" id="KW-0472">Membrane</keyword>
<keyword evidence="2" id="KW-1133">Transmembrane helix</keyword>
<dbReference type="PIRSF" id="PIRSF021435">
    <property type="entry name" value="SpoIIIAB"/>
    <property type="match status" value="1"/>
</dbReference>
<keyword evidence="4" id="KW-1185">Reference proteome</keyword>
<evidence type="ECO:0000313" key="3">
    <source>
        <dbReference type="EMBL" id="MFC4617958.1"/>
    </source>
</evidence>
<feature type="transmembrane region" description="Helical" evidence="2">
    <location>
        <begin position="153"/>
        <end position="169"/>
    </location>
</feature>
<organism evidence="3 4">
    <name type="scientific">Camelliibacillus cellulosilyticus</name>
    <dbReference type="NCBI Taxonomy" id="2174486"/>
    <lineage>
        <taxon>Bacteria</taxon>
        <taxon>Bacillati</taxon>
        <taxon>Bacillota</taxon>
        <taxon>Bacilli</taxon>
        <taxon>Bacillales</taxon>
        <taxon>Sporolactobacillaceae</taxon>
        <taxon>Camelliibacillus</taxon>
    </lineage>
</organism>
<feature type="coiled-coil region" evidence="1">
    <location>
        <begin position="119"/>
        <end position="156"/>
    </location>
</feature>
<dbReference type="NCBIfam" id="TIGR02833">
    <property type="entry name" value="spore_III_AB"/>
    <property type="match status" value="1"/>
</dbReference>
<dbReference type="EMBL" id="JBHSFW010000001">
    <property type="protein sequence ID" value="MFC4617958.1"/>
    <property type="molecule type" value="Genomic_DNA"/>
</dbReference>
<evidence type="ECO:0000256" key="1">
    <source>
        <dbReference type="SAM" id="Coils"/>
    </source>
</evidence>
<dbReference type="Pfam" id="PF09548">
    <property type="entry name" value="Spore_III_AB"/>
    <property type="match status" value="1"/>
</dbReference>
<protein>
    <submittedName>
        <fullName evidence="3">Stage III sporulation protein SpoIIIAB</fullName>
    </submittedName>
</protein>
<accession>A0ABV9GM14</accession>